<evidence type="ECO:0000256" key="1">
    <source>
        <dbReference type="SAM" id="MobiDB-lite"/>
    </source>
</evidence>
<reference evidence="2" key="1">
    <citation type="submission" date="2023-03" db="EMBL/GenBank/DDBJ databases">
        <title>Massive genome expansion in bonnet fungi (Mycena s.s.) driven by repeated elements and novel gene families across ecological guilds.</title>
        <authorList>
            <consortium name="Lawrence Berkeley National Laboratory"/>
            <person name="Harder C.B."/>
            <person name="Miyauchi S."/>
            <person name="Viragh M."/>
            <person name="Kuo A."/>
            <person name="Thoen E."/>
            <person name="Andreopoulos B."/>
            <person name="Lu D."/>
            <person name="Skrede I."/>
            <person name="Drula E."/>
            <person name="Henrissat B."/>
            <person name="Morin E."/>
            <person name="Kohler A."/>
            <person name="Barry K."/>
            <person name="LaButti K."/>
            <person name="Morin E."/>
            <person name="Salamov A."/>
            <person name="Lipzen A."/>
            <person name="Mereny Z."/>
            <person name="Hegedus B."/>
            <person name="Baldrian P."/>
            <person name="Stursova M."/>
            <person name="Weitz H."/>
            <person name="Taylor A."/>
            <person name="Grigoriev I.V."/>
            <person name="Nagy L.G."/>
            <person name="Martin F."/>
            <person name="Kauserud H."/>
        </authorList>
    </citation>
    <scope>NUCLEOTIDE SEQUENCE</scope>
    <source>
        <strain evidence="2">CBHHK200</strain>
    </source>
</reference>
<evidence type="ECO:0000313" key="3">
    <source>
        <dbReference type="Proteomes" id="UP001218188"/>
    </source>
</evidence>
<comment type="caution">
    <text evidence="2">The sequence shown here is derived from an EMBL/GenBank/DDBJ whole genome shotgun (WGS) entry which is preliminary data.</text>
</comment>
<feature type="compositionally biased region" description="Low complexity" evidence="1">
    <location>
        <begin position="141"/>
        <end position="152"/>
    </location>
</feature>
<protein>
    <submittedName>
        <fullName evidence="2">Uncharacterized protein</fullName>
    </submittedName>
</protein>
<organism evidence="2 3">
    <name type="scientific">Mycena alexandri</name>
    <dbReference type="NCBI Taxonomy" id="1745969"/>
    <lineage>
        <taxon>Eukaryota</taxon>
        <taxon>Fungi</taxon>
        <taxon>Dikarya</taxon>
        <taxon>Basidiomycota</taxon>
        <taxon>Agaricomycotina</taxon>
        <taxon>Agaricomycetes</taxon>
        <taxon>Agaricomycetidae</taxon>
        <taxon>Agaricales</taxon>
        <taxon>Marasmiineae</taxon>
        <taxon>Mycenaceae</taxon>
        <taxon>Mycena</taxon>
    </lineage>
</organism>
<keyword evidence="3" id="KW-1185">Reference proteome</keyword>
<dbReference type="EMBL" id="JARJCM010000189">
    <property type="protein sequence ID" value="KAJ7023360.1"/>
    <property type="molecule type" value="Genomic_DNA"/>
</dbReference>
<sequence>MASRLLSFPFTKERGQFLGDTAPVKGEFKFRDSPIDKVESLRVTNRDINFNQSWFFEHTLHVLGTEVWQYFLMRHLCGTKAIIEVQGPKRPPVDSVLNLQKLSWDPAGRSLFNERVPEPGAKPGGYAGLTTVKNSQRGETRTNGNTNNRPRNLNNVCVAVRAVGLAPTKSLRNVPGEPIFFEKNYRFVDPNWNQKFFRFLRPCKKSPQGKKARAADISKMATLDPPRFRQATSNARLLTARMLIDYEQSSSSITLTGNCRAMRADVRTSLIFSPADRSALRRHGCPLTTGVRLADEPFHPQTAADMRLVGCALPSSIL</sequence>
<name>A0AAD6WSI1_9AGAR</name>
<dbReference type="Proteomes" id="UP001218188">
    <property type="component" value="Unassembled WGS sequence"/>
</dbReference>
<evidence type="ECO:0000313" key="2">
    <source>
        <dbReference type="EMBL" id="KAJ7023360.1"/>
    </source>
</evidence>
<accession>A0AAD6WSI1</accession>
<feature type="region of interest" description="Disordered" evidence="1">
    <location>
        <begin position="122"/>
        <end position="152"/>
    </location>
</feature>
<gene>
    <name evidence="2" type="ORF">C8F04DRAFT_1193496</name>
</gene>
<dbReference type="AlphaFoldDB" id="A0AAD6WSI1"/>
<proteinExistence type="predicted"/>